<dbReference type="UniPathway" id="UPA00219"/>
<comment type="pathway">
    <text evidence="1 6">Cell wall biogenesis; peptidoglycan biosynthesis.</text>
</comment>
<evidence type="ECO:0000256" key="3">
    <source>
        <dbReference type="ARBA" id="ARBA00022960"/>
    </source>
</evidence>
<dbReference type="AlphaFoldDB" id="A0A1G6JQV6"/>
<evidence type="ECO:0000256" key="8">
    <source>
        <dbReference type="SAM" id="Phobius"/>
    </source>
</evidence>
<dbReference type="InterPro" id="IPR005490">
    <property type="entry name" value="LD_TPept_cat_dom"/>
</dbReference>
<dbReference type="Gene3D" id="3.10.20.800">
    <property type="match status" value="1"/>
</dbReference>
<evidence type="ECO:0000256" key="5">
    <source>
        <dbReference type="ARBA" id="ARBA00023316"/>
    </source>
</evidence>
<dbReference type="GO" id="GO:0071555">
    <property type="term" value="P:cell wall organization"/>
    <property type="evidence" value="ECO:0007669"/>
    <property type="project" value="UniProtKB-UniRule"/>
</dbReference>
<dbReference type="SUPFAM" id="SSF141523">
    <property type="entry name" value="L,D-transpeptidase catalytic domain-like"/>
    <property type="match status" value="1"/>
</dbReference>
<dbReference type="InterPro" id="IPR050979">
    <property type="entry name" value="LD-transpeptidase"/>
</dbReference>
<dbReference type="PROSITE" id="PS52029">
    <property type="entry name" value="LD_TPASE"/>
    <property type="match status" value="1"/>
</dbReference>
<dbReference type="GO" id="GO:0008360">
    <property type="term" value="P:regulation of cell shape"/>
    <property type="evidence" value="ECO:0007669"/>
    <property type="project" value="UniProtKB-UniRule"/>
</dbReference>
<reference evidence="11" key="1">
    <citation type="submission" date="2016-10" db="EMBL/GenBank/DDBJ databases">
        <authorList>
            <person name="Varghese N."/>
            <person name="Submissions S."/>
        </authorList>
    </citation>
    <scope>NUCLEOTIDE SEQUENCE [LARGE SCALE GENOMIC DNA]</scope>
    <source>
        <strain evidence="11">DSM 22619</strain>
    </source>
</reference>
<dbReference type="InterPro" id="IPR022029">
    <property type="entry name" value="YoaR-like_PG-bd"/>
</dbReference>
<dbReference type="RefSeq" id="WP_090845714.1">
    <property type="nucleotide sequence ID" value="NZ_FMZL01000005.1"/>
</dbReference>
<feature type="transmembrane region" description="Helical" evidence="8">
    <location>
        <begin position="100"/>
        <end position="120"/>
    </location>
</feature>
<evidence type="ECO:0000256" key="4">
    <source>
        <dbReference type="ARBA" id="ARBA00022984"/>
    </source>
</evidence>
<dbReference type="GO" id="GO:0005576">
    <property type="term" value="C:extracellular region"/>
    <property type="evidence" value="ECO:0007669"/>
    <property type="project" value="TreeGrafter"/>
</dbReference>
<feature type="active site" description="Nucleophile" evidence="6">
    <location>
        <position position="536"/>
    </location>
</feature>
<evidence type="ECO:0000256" key="2">
    <source>
        <dbReference type="ARBA" id="ARBA00022679"/>
    </source>
</evidence>
<dbReference type="GO" id="GO:0016740">
    <property type="term" value="F:transferase activity"/>
    <property type="evidence" value="ECO:0007669"/>
    <property type="project" value="UniProtKB-KW"/>
</dbReference>
<feature type="compositionally biased region" description="Low complexity" evidence="7">
    <location>
        <begin position="46"/>
        <end position="70"/>
    </location>
</feature>
<keyword evidence="5 6" id="KW-0961">Cell wall biogenesis/degradation</keyword>
<sequence length="561" mass="59778">MTDKQRPERQRIDVINARGEKVGQSSPQRDAKPSGRAARGAHLSQPANGTRAGRTATMTPPAMPATGAVAANDPHLDQDAMRVHERGASERGRKGRHGKAAAIVVGAVCAIYLGGCALWSHVYMPNTTINGESVAFKTPDAVAKEMSNKLGNYSLSASGDNVSLSLKGKDIDLKSDTSAYAADTMSKVNVWAWPVSIFTGNDLSAKADVSYSKERLDALVKAAVDSANQSATQPQSATATFDEKESKFVVVKEKAGTAVDADAVTKAVRKAILQGKSDLGLGESELVQPKYTSESAELTKAVETANKFVAAKQTLTANGKTVTTVEPKTIAQWITFGDDLSVSLNTDAIKQWASGDLSKSLNTVGTERKYQRADGKQVTVSGGTYGWSVDGDQLASTLASNIEGAKEASFDVPWSQKASEWNPGGADWGGRYLDVDLTEQHVRFYDGGKIIWESDFVSGDPTEDHGTPTGVYSINGNKGTDQTLKGLDENHDGQPDYTSHVNYWMPFITNLVAFHDAPWRSTFGGTVYQGNGSHGCINLPAAAAKQLYDITKVGDVVVVHG</sequence>
<keyword evidence="8" id="KW-0472">Membrane</keyword>
<evidence type="ECO:0000256" key="6">
    <source>
        <dbReference type="PROSITE-ProRule" id="PRU01373"/>
    </source>
</evidence>
<keyword evidence="8" id="KW-1133">Transmembrane helix</keyword>
<dbReference type="Gene3D" id="2.40.440.10">
    <property type="entry name" value="L,D-transpeptidase catalytic domain-like"/>
    <property type="match status" value="1"/>
</dbReference>
<dbReference type="STRING" id="604330.SAMN04489857_0750"/>
<dbReference type="PANTHER" id="PTHR30582:SF33">
    <property type="entry name" value="EXPORTED PROTEIN"/>
    <property type="match status" value="1"/>
</dbReference>
<name>A0A1G6JQV6_9ACTN</name>
<accession>A0A1G6JQV6</accession>
<keyword evidence="3 6" id="KW-0133">Cell shape</keyword>
<gene>
    <name evidence="10" type="ORF">SAMN04487824_10578</name>
</gene>
<evidence type="ECO:0000256" key="7">
    <source>
        <dbReference type="SAM" id="MobiDB-lite"/>
    </source>
</evidence>
<dbReference type="EMBL" id="FMZL01000005">
    <property type="protein sequence ID" value="SDC21041.1"/>
    <property type="molecule type" value="Genomic_DNA"/>
</dbReference>
<dbReference type="CDD" id="cd16913">
    <property type="entry name" value="YkuD_like"/>
    <property type="match status" value="1"/>
</dbReference>
<protein>
    <submittedName>
        <fullName evidence="10">Putative peptidoglycan binding domain-containing protein</fullName>
    </submittedName>
</protein>
<dbReference type="Pfam" id="PF03734">
    <property type="entry name" value="YkuD"/>
    <property type="match status" value="1"/>
</dbReference>
<dbReference type="GO" id="GO:0071972">
    <property type="term" value="F:peptidoglycan L,D-transpeptidase activity"/>
    <property type="evidence" value="ECO:0007669"/>
    <property type="project" value="TreeGrafter"/>
</dbReference>
<keyword evidence="8" id="KW-0812">Transmembrane</keyword>
<dbReference type="Proteomes" id="UP000198528">
    <property type="component" value="Unassembled WGS sequence"/>
</dbReference>
<feature type="region of interest" description="Disordered" evidence="7">
    <location>
        <begin position="1"/>
        <end position="70"/>
    </location>
</feature>
<dbReference type="Pfam" id="PF12229">
    <property type="entry name" value="PG_binding_4"/>
    <property type="match status" value="2"/>
</dbReference>
<organism evidence="10 11">
    <name type="scientific">Parafannyhessea umbonata</name>
    <dbReference type="NCBI Taxonomy" id="604330"/>
    <lineage>
        <taxon>Bacteria</taxon>
        <taxon>Bacillati</taxon>
        <taxon>Actinomycetota</taxon>
        <taxon>Coriobacteriia</taxon>
        <taxon>Coriobacteriales</taxon>
        <taxon>Atopobiaceae</taxon>
        <taxon>Parafannyhessea</taxon>
    </lineage>
</organism>
<feature type="active site" description="Proton donor/acceptor" evidence="6">
    <location>
        <position position="515"/>
    </location>
</feature>
<dbReference type="SUPFAM" id="SSF143985">
    <property type="entry name" value="L,D-transpeptidase pre-catalytic domain-like"/>
    <property type="match status" value="1"/>
</dbReference>
<evidence type="ECO:0000259" key="9">
    <source>
        <dbReference type="PROSITE" id="PS52029"/>
    </source>
</evidence>
<feature type="domain" description="L,D-TPase catalytic" evidence="9">
    <location>
        <begin position="431"/>
        <end position="560"/>
    </location>
</feature>
<evidence type="ECO:0000313" key="11">
    <source>
        <dbReference type="Proteomes" id="UP000198528"/>
    </source>
</evidence>
<keyword evidence="2" id="KW-0808">Transferase</keyword>
<evidence type="ECO:0000313" key="10">
    <source>
        <dbReference type="EMBL" id="SDC21041.1"/>
    </source>
</evidence>
<dbReference type="PANTHER" id="PTHR30582">
    <property type="entry name" value="L,D-TRANSPEPTIDASE"/>
    <property type="match status" value="1"/>
</dbReference>
<dbReference type="InterPro" id="IPR038054">
    <property type="entry name" value="LD_TPept-like_central_sf"/>
</dbReference>
<proteinExistence type="predicted"/>
<dbReference type="GO" id="GO:0018104">
    <property type="term" value="P:peptidoglycan-protein cross-linking"/>
    <property type="evidence" value="ECO:0007669"/>
    <property type="project" value="TreeGrafter"/>
</dbReference>
<keyword evidence="4 6" id="KW-0573">Peptidoglycan synthesis</keyword>
<dbReference type="InterPro" id="IPR038063">
    <property type="entry name" value="Transpep_catalytic_dom"/>
</dbReference>
<evidence type="ECO:0000256" key="1">
    <source>
        <dbReference type="ARBA" id="ARBA00004752"/>
    </source>
</evidence>
<keyword evidence="11" id="KW-1185">Reference proteome</keyword>
<feature type="compositionally biased region" description="Basic and acidic residues" evidence="7">
    <location>
        <begin position="1"/>
        <end position="12"/>
    </location>
</feature>